<gene>
    <name evidence="2" type="ORF">GCM10011515_13510</name>
</gene>
<feature type="transmembrane region" description="Helical" evidence="1">
    <location>
        <begin position="66"/>
        <end position="86"/>
    </location>
</feature>
<dbReference type="EMBL" id="BMKL01000001">
    <property type="protein sequence ID" value="GGD95002.1"/>
    <property type="molecule type" value="Genomic_DNA"/>
</dbReference>
<dbReference type="Proteomes" id="UP000619041">
    <property type="component" value="Unassembled WGS sequence"/>
</dbReference>
<proteinExistence type="predicted"/>
<protein>
    <submittedName>
        <fullName evidence="2">Uncharacterized protein</fullName>
    </submittedName>
</protein>
<evidence type="ECO:0000256" key="1">
    <source>
        <dbReference type="SAM" id="Phobius"/>
    </source>
</evidence>
<feature type="transmembrane region" description="Helical" evidence="1">
    <location>
        <begin position="37"/>
        <end position="57"/>
    </location>
</feature>
<organism evidence="2 3">
    <name type="scientific">Tsuneonella deserti</name>
    <dbReference type="NCBI Taxonomy" id="2035528"/>
    <lineage>
        <taxon>Bacteria</taxon>
        <taxon>Pseudomonadati</taxon>
        <taxon>Pseudomonadota</taxon>
        <taxon>Alphaproteobacteria</taxon>
        <taxon>Sphingomonadales</taxon>
        <taxon>Erythrobacteraceae</taxon>
        <taxon>Tsuneonella</taxon>
    </lineage>
</organism>
<comment type="caution">
    <text evidence="2">The sequence shown here is derived from an EMBL/GenBank/DDBJ whole genome shotgun (WGS) entry which is preliminary data.</text>
</comment>
<feature type="transmembrane region" description="Helical" evidence="1">
    <location>
        <begin position="12"/>
        <end position="31"/>
    </location>
</feature>
<accession>A0ABQ1S915</accession>
<feature type="transmembrane region" description="Helical" evidence="1">
    <location>
        <begin position="92"/>
        <end position="113"/>
    </location>
</feature>
<sequence length="120" mass="13304">MPPDLRFANRVYRLAAVYGVAVLVPAYLIPLPDPHKLTQIGFVGLALVFQGLFWIIAGDPMRYQRLVPLTIFEKLCFGIPAVAFWARGQTDAITAAFGSIDLLLAAMFALVMVRLRRMPA</sequence>
<evidence type="ECO:0000313" key="3">
    <source>
        <dbReference type="Proteomes" id="UP000619041"/>
    </source>
</evidence>
<keyword evidence="1" id="KW-1133">Transmembrane helix</keyword>
<keyword evidence="3" id="KW-1185">Reference proteome</keyword>
<keyword evidence="1" id="KW-0472">Membrane</keyword>
<name>A0ABQ1S915_9SPHN</name>
<evidence type="ECO:0000313" key="2">
    <source>
        <dbReference type="EMBL" id="GGD95002.1"/>
    </source>
</evidence>
<keyword evidence="1" id="KW-0812">Transmembrane</keyword>
<reference evidence="3" key="1">
    <citation type="journal article" date="2019" name="Int. J. Syst. Evol. Microbiol.">
        <title>The Global Catalogue of Microorganisms (GCM) 10K type strain sequencing project: providing services to taxonomists for standard genome sequencing and annotation.</title>
        <authorList>
            <consortium name="The Broad Institute Genomics Platform"/>
            <consortium name="The Broad Institute Genome Sequencing Center for Infectious Disease"/>
            <person name="Wu L."/>
            <person name="Ma J."/>
        </authorList>
    </citation>
    <scope>NUCLEOTIDE SEQUENCE [LARGE SCALE GENOMIC DNA]</scope>
    <source>
        <strain evidence="3">CGMCC 1.15959</strain>
    </source>
</reference>